<proteinExistence type="inferred from homology"/>
<evidence type="ECO:0000256" key="4">
    <source>
        <dbReference type="ARBA" id="ARBA00022825"/>
    </source>
</evidence>
<feature type="active site" description="Charge relay system" evidence="5">
    <location>
        <position position="439"/>
    </location>
</feature>
<evidence type="ECO:0000313" key="8">
    <source>
        <dbReference type="EMBL" id="PDO09473.1"/>
    </source>
</evidence>
<dbReference type="Gene3D" id="3.40.50.200">
    <property type="entry name" value="Peptidase S8/S53 domain"/>
    <property type="match status" value="1"/>
</dbReference>
<evidence type="ECO:0000256" key="2">
    <source>
        <dbReference type="ARBA" id="ARBA00022670"/>
    </source>
</evidence>
<dbReference type="PRINTS" id="PR00723">
    <property type="entry name" value="SUBTILISIN"/>
</dbReference>
<dbReference type="PROSITE" id="PS00137">
    <property type="entry name" value="SUBTILASE_HIS"/>
    <property type="match status" value="1"/>
</dbReference>
<evidence type="ECO:0000313" key="9">
    <source>
        <dbReference type="Proteomes" id="UP000243688"/>
    </source>
</evidence>
<dbReference type="InterPro" id="IPR015500">
    <property type="entry name" value="Peptidase_S8_subtilisin-rel"/>
</dbReference>
<dbReference type="PROSITE" id="PS00136">
    <property type="entry name" value="SUBTILASE_ASP"/>
    <property type="match status" value="1"/>
</dbReference>
<evidence type="ECO:0000259" key="7">
    <source>
        <dbReference type="Pfam" id="PF00082"/>
    </source>
</evidence>
<protein>
    <recommendedName>
        <fullName evidence="7">Peptidase S8/S53 domain-containing protein</fullName>
    </recommendedName>
</protein>
<comment type="caution">
    <text evidence="8">The sequence shown here is derived from an EMBL/GenBank/DDBJ whole genome shotgun (WGS) entry which is preliminary data.</text>
</comment>
<keyword evidence="2 5" id="KW-0645">Protease</keyword>
<dbReference type="Proteomes" id="UP000243688">
    <property type="component" value="Unassembled WGS sequence"/>
</dbReference>
<dbReference type="InterPro" id="IPR023828">
    <property type="entry name" value="Peptidase_S8_Ser-AS"/>
</dbReference>
<accession>A0A2A6DXM4</accession>
<name>A0A2A6DXM4_9BACL</name>
<gene>
    <name evidence="8" type="ORF">BLM47_12430</name>
</gene>
<keyword evidence="3 5" id="KW-0378">Hydrolase</keyword>
<dbReference type="PANTHER" id="PTHR43806:SF11">
    <property type="entry name" value="CEREVISIN-RELATED"/>
    <property type="match status" value="1"/>
</dbReference>
<dbReference type="GO" id="GO:0004252">
    <property type="term" value="F:serine-type endopeptidase activity"/>
    <property type="evidence" value="ECO:0007669"/>
    <property type="project" value="UniProtKB-UniRule"/>
</dbReference>
<dbReference type="InterPro" id="IPR022398">
    <property type="entry name" value="Peptidase_S8_His-AS"/>
</dbReference>
<dbReference type="InterPro" id="IPR036852">
    <property type="entry name" value="Peptidase_S8/S53_dom_sf"/>
</dbReference>
<evidence type="ECO:0000256" key="3">
    <source>
        <dbReference type="ARBA" id="ARBA00022801"/>
    </source>
</evidence>
<feature type="active site" description="Charge relay system" evidence="5">
    <location>
        <position position="234"/>
    </location>
</feature>
<dbReference type="EMBL" id="MOXJ01000038">
    <property type="protein sequence ID" value="PDO09473.1"/>
    <property type="molecule type" value="Genomic_DNA"/>
</dbReference>
<dbReference type="AlphaFoldDB" id="A0A2A6DXM4"/>
<evidence type="ECO:0000256" key="1">
    <source>
        <dbReference type="ARBA" id="ARBA00011073"/>
    </source>
</evidence>
<keyword evidence="4 5" id="KW-0720">Serine protease</keyword>
<dbReference type="PROSITE" id="PS51892">
    <property type="entry name" value="SUBTILASE"/>
    <property type="match status" value="1"/>
</dbReference>
<dbReference type="PANTHER" id="PTHR43806">
    <property type="entry name" value="PEPTIDASE S8"/>
    <property type="match status" value="1"/>
</dbReference>
<sequence>MMKLNSKKKKPFVNPLLTGLLAAVVMWGTFEIPAGAEQTQSAVSDRSLVVFKSGRIPNGVVEALLARSGVKVTAIPDIGVVAVKSETPGKGESIKEFLFSRFGRDIEVVGEDFVLTLKHDLNRPVGEMLSLSSVRFALEDVAKKAGAKTDESDVAAAPAVDVSKAVLYQQWGWDIRQVTGNGKSFEIQPGNPQVKVAVIDSGIDPNHPDLKNNLVSTGRSFVPGDPSTADDFGHGTMVAGTIAANGLLLGVGPRLGLIPYRVFQNGDADSNWVIQAIIQAVKDGVDVINLSLGTYKSLKNPSDKAVLLAYEKAVAYALANGVMVVASSGTDGLDIGNPAVLAAQRGQPGDLQVHAPGGLPGVLTVAATNRDQGRAFYSNYGWNVDIAAPGGDFGPLWEQQLIADVRYMCLVTYPTNLPQTPLSQWAGLPKGYEWMIGTSLAAPKVAAAAALVIAQEKEKWKKVGYPAGVKLRNALRVRDILEKSAVDIGPTGRDSQFGVGLLDVVRALQAVR</sequence>
<dbReference type="InterPro" id="IPR050131">
    <property type="entry name" value="Peptidase_S8_subtilisin-like"/>
</dbReference>
<reference evidence="8 9" key="1">
    <citation type="submission" date="2016-12" db="EMBL/GenBank/DDBJ databases">
        <title>Candidatus Reconcilibacillus cellulovorans genome.</title>
        <authorList>
            <person name="Kolinko S."/>
            <person name="Wu Y.-W."/>
            <person name="Tachea F."/>
            <person name="Denzel E."/>
            <person name="Hiras J."/>
            <person name="Baecker N."/>
            <person name="Chan L.J."/>
            <person name="Eichorst S.A."/>
            <person name="Frey D."/>
            <person name="Adams P.D."/>
            <person name="Pray T."/>
            <person name="Tanjore D."/>
            <person name="Petzold C.J."/>
            <person name="Gladden J.M."/>
            <person name="Simmons B.A."/>
            <person name="Singer S.W."/>
        </authorList>
    </citation>
    <scope>NUCLEOTIDE SEQUENCE [LARGE SCALE GENOMIC DNA]</scope>
    <source>
        <strain evidence="8">JTherm</strain>
    </source>
</reference>
<organism evidence="8 9">
    <name type="scientific">Candidatus Reconcilbacillus cellulovorans</name>
    <dbReference type="NCBI Taxonomy" id="1906605"/>
    <lineage>
        <taxon>Bacteria</taxon>
        <taxon>Bacillati</taxon>
        <taxon>Bacillota</taxon>
        <taxon>Bacilli</taxon>
        <taxon>Bacillales</taxon>
        <taxon>Paenibacillaceae</taxon>
        <taxon>Candidatus Reconcilbacillus</taxon>
    </lineage>
</organism>
<dbReference type="SUPFAM" id="SSF52743">
    <property type="entry name" value="Subtilisin-like"/>
    <property type="match status" value="1"/>
</dbReference>
<dbReference type="InterPro" id="IPR000209">
    <property type="entry name" value="Peptidase_S8/S53_dom"/>
</dbReference>
<comment type="similarity">
    <text evidence="1 5 6">Belongs to the peptidase S8 family.</text>
</comment>
<dbReference type="PROSITE" id="PS00138">
    <property type="entry name" value="SUBTILASE_SER"/>
    <property type="match status" value="1"/>
</dbReference>
<evidence type="ECO:0000256" key="6">
    <source>
        <dbReference type="RuleBase" id="RU003355"/>
    </source>
</evidence>
<dbReference type="Pfam" id="PF00082">
    <property type="entry name" value="Peptidase_S8"/>
    <property type="match status" value="1"/>
</dbReference>
<feature type="active site" description="Charge relay system" evidence="5">
    <location>
        <position position="200"/>
    </location>
</feature>
<feature type="domain" description="Peptidase S8/S53" evidence="7">
    <location>
        <begin position="193"/>
        <end position="500"/>
    </location>
</feature>
<dbReference type="GO" id="GO:0006508">
    <property type="term" value="P:proteolysis"/>
    <property type="evidence" value="ECO:0007669"/>
    <property type="project" value="UniProtKB-KW"/>
</dbReference>
<evidence type="ECO:0000256" key="5">
    <source>
        <dbReference type="PROSITE-ProRule" id="PRU01240"/>
    </source>
</evidence>
<dbReference type="InterPro" id="IPR023827">
    <property type="entry name" value="Peptidase_S8_Asp-AS"/>
</dbReference>